<proteinExistence type="predicted"/>
<keyword evidence="4" id="KW-0663">Pyridoxal phosphate</keyword>
<keyword evidence="3" id="KW-0808">Transferase</keyword>
<dbReference type="InterPro" id="IPR015421">
    <property type="entry name" value="PyrdxlP-dep_Trfase_major"/>
</dbReference>
<dbReference type="InterPro" id="IPR015424">
    <property type="entry name" value="PyrdxlP-dep_Trfase"/>
</dbReference>
<dbReference type="CDD" id="cd00609">
    <property type="entry name" value="AAT_like"/>
    <property type="match status" value="1"/>
</dbReference>
<dbReference type="SUPFAM" id="SSF53383">
    <property type="entry name" value="PLP-dependent transferases"/>
    <property type="match status" value="1"/>
</dbReference>
<dbReference type="GO" id="GO:0016212">
    <property type="term" value="F:kynurenine-oxoglutarate transaminase activity"/>
    <property type="evidence" value="ECO:0007669"/>
    <property type="project" value="TreeGrafter"/>
</dbReference>
<keyword evidence="2" id="KW-0032">Aminotransferase</keyword>
<gene>
    <name evidence="6" type="ORF">RUM43_006110</name>
</gene>
<evidence type="ECO:0000256" key="3">
    <source>
        <dbReference type="ARBA" id="ARBA00022679"/>
    </source>
</evidence>
<dbReference type="Gene3D" id="3.90.1150.10">
    <property type="entry name" value="Aspartate Aminotransferase, domain 1"/>
    <property type="match status" value="1"/>
</dbReference>
<evidence type="ECO:0000256" key="4">
    <source>
        <dbReference type="ARBA" id="ARBA00022898"/>
    </source>
</evidence>
<evidence type="ECO:0000313" key="6">
    <source>
        <dbReference type="EMBL" id="KAK6625811.1"/>
    </source>
</evidence>
<evidence type="ECO:0000313" key="7">
    <source>
        <dbReference type="Proteomes" id="UP001372834"/>
    </source>
</evidence>
<feature type="domain" description="Aminotransferase class I/classII large" evidence="5">
    <location>
        <begin position="102"/>
        <end position="460"/>
    </location>
</feature>
<accession>A0AAN8RV60</accession>
<dbReference type="InterPro" id="IPR015422">
    <property type="entry name" value="PyrdxlP-dep_Trfase_small"/>
</dbReference>
<dbReference type="GO" id="GO:1901605">
    <property type="term" value="P:alpha-amino acid metabolic process"/>
    <property type="evidence" value="ECO:0007669"/>
    <property type="project" value="TreeGrafter"/>
</dbReference>
<comment type="caution">
    <text evidence="6">The sequence shown here is derived from an EMBL/GenBank/DDBJ whole genome shotgun (WGS) entry which is preliminary data.</text>
</comment>
<dbReference type="Proteomes" id="UP001372834">
    <property type="component" value="Unassembled WGS sequence"/>
</dbReference>
<dbReference type="InterPro" id="IPR050859">
    <property type="entry name" value="Class-I_PLP-dep_aminotransf"/>
</dbReference>
<dbReference type="FunFam" id="3.90.1150.10:FF:000166">
    <property type="entry name" value="Kynurenine/alpha-aminoadipate aminotransferase, mitochondrial"/>
    <property type="match status" value="1"/>
</dbReference>
<dbReference type="Gene3D" id="3.40.640.10">
    <property type="entry name" value="Type I PLP-dependent aspartate aminotransferase-like (Major domain)"/>
    <property type="match status" value="1"/>
</dbReference>
<evidence type="ECO:0000256" key="1">
    <source>
        <dbReference type="ARBA" id="ARBA00001933"/>
    </source>
</evidence>
<dbReference type="AlphaFoldDB" id="A0AAN8RV60"/>
<dbReference type="GO" id="GO:0030170">
    <property type="term" value="F:pyridoxal phosphate binding"/>
    <property type="evidence" value="ECO:0007669"/>
    <property type="project" value="InterPro"/>
</dbReference>
<organism evidence="6 7">
    <name type="scientific">Polyplax serrata</name>
    <name type="common">Common mouse louse</name>
    <dbReference type="NCBI Taxonomy" id="468196"/>
    <lineage>
        <taxon>Eukaryota</taxon>
        <taxon>Metazoa</taxon>
        <taxon>Ecdysozoa</taxon>
        <taxon>Arthropoda</taxon>
        <taxon>Hexapoda</taxon>
        <taxon>Insecta</taxon>
        <taxon>Pterygota</taxon>
        <taxon>Neoptera</taxon>
        <taxon>Paraneoptera</taxon>
        <taxon>Psocodea</taxon>
        <taxon>Troctomorpha</taxon>
        <taxon>Phthiraptera</taxon>
        <taxon>Anoplura</taxon>
        <taxon>Polyplacidae</taxon>
        <taxon>Polyplax</taxon>
    </lineage>
</organism>
<dbReference type="PANTHER" id="PTHR42790:SF19">
    <property type="entry name" value="KYNURENINE_ALPHA-AMINOADIPATE AMINOTRANSFERASE, MITOCHONDRIAL"/>
    <property type="match status" value="1"/>
</dbReference>
<protein>
    <recommendedName>
        <fullName evidence="5">Aminotransferase class I/classII large domain-containing protein</fullName>
    </recommendedName>
</protein>
<dbReference type="EMBL" id="JAWJWE010000037">
    <property type="protein sequence ID" value="KAK6625811.1"/>
    <property type="molecule type" value="Genomic_DNA"/>
</dbReference>
<evidence type="ECO:0000256" key="2">
    <source>
        <dbReference type="ARBA" id="ARBA00022576"/>
    </source>
</evidence>
<dbReference type="Pfam" id="PF00155">
    <property type="entry name" value="Aminotran_1_2"/>
    <property type="match status" value="1"/>
</dbReference>
<comment type="cofactor">
    <cofactor evidence="1">
        <name>pyridoxal 5'-phosphate</name>
        <dbReference type="ChEBI" id="CHEBI:597326"/>
    </cofactor>
</comment>
<dbReference type="PANTHER" id="PTHR42790">
    <property type="entry name" value="AMINOTRANSFERASE"/>
    <property type="match status" value="1"/>
</dbReference>
<sequence>MKNLIKRPLFKGSAVQGRKVNGLGQKTRFLGSHTVQMSPNKPKESAETNVEQQPIDYDYFVNDFSKLRQPSVIRELNKLYSQKTTEMISLAGGLPNTTTFPFEEIAIRLNDGSCITLKERILHDSLQYIPTQGYPPLLEKLREIVWQHHRPPSWDLCEILVTPGAQDGICKAVEMSLREGEAVIVQNPTYSGTACLLEPFRPDLIFVDQDENGVIPEQLEDALEKRVKSKMKLPKMMYVNPTGANPTGVVLSTQRKREVYRLACKYNFIILEDDPYFYLYFDDKRPVSFLSLDTEGRVLRFDSFSKIMSPGFRVGFCTGPKHLIGRIELHVQAASLHAASLPQVIIDKVIDTWGYDKLFAHIDSIRNYYKSKRDLMIEASNKYLTGIAEWNTPTAGMFLWIKVKGIPDTKNLVCNECIKEGVMFVMGHAYYMEKDKACQYVRACFSLATPEQIDIGMQRLATAIRREQKRYGYTPEK</sequence>
<evidence type="ECO:0000259" key="5">
    <source>
        <dbReference type="Pfam" id="PF00155"/>
    </source>
</evidence>
<dbReference type="InterPro" id="IPR004839">
    <property type="entry name" value="Aminotransferase_I/II_large"/>
</dbReference>
<reference evidence="6 7" key="1">
    <citation type="submission" date="2023-10" db="EMBL/GenBank/DDBJ databases">
        <title>Genomes of two closely related lineages of the louse Polyplax serrata with different host specificities.</title>
        <authorList>
            <person name="Martinu J."/>
            <person name="Tarabai H."/>
            <person name="Stefka J."/>
            <person name="Hypsa V."/>
        </authorList>
    </citation>
    <scope>NUCLEOTIDE SEQUENCE [LARGE SCALE GENOMIC DNA]</scope>
    <source>
        <strain evidence="6">HR10_N</strain>
    </source>
</reference>
<name>A0AAN8RV60_POLSC</name>